<organism evidence="1">
    <name type="scientific">marine sediment metagenome</name>
    <dbReference type="NCBI Taxonomy" id="412755"/>
    <lineage>
        <taxon>unclassified sequences</taxon>
        <taxon>metagenomes</taxon>
        <taxon>ecological metagenomes</taxon>
    </lineage>
</organism>
<dbReference type="EMBL" id="LAZR01000825">
    <property type="protein sequence ID" value="KKN56959.1"/>
    <property type="molecule type" value="Genomic_DNA"/>
</dbReference>
<proteinExistence type="predicted"/>
<reference evidence="1" key="1">
    <citation type="journal article" date="2015" name="Nature">
        <title>Complex archaea that bridge the gap between prokaryotes and eukaryotes.</title>
        <authorList>
            <person name="Spang A."/>
            <person name="Saw J.H."/>
            <person name="Jorgensen S.L."/>
            <person name="Zaremba-Niedzwiedzka K."/>
            <person name="Martijn J."/>
            <person name="Lind A.E."/>
            <person name="van Eijk R."/>
            <person name="Schleper C."/>
            <person name="Guy L."/>
            <person name="Ettema T.J."/>
        </authorList>
    </citation>
    <scope>NUCLEOTIDE SEQUENCE</scope>
</reference>
<accession>A0A0F9RQJ1</accession>
<comment type="caution">
    <text evidence="1">The sequence shown here is derived from an EMBL/GenBank/DDBJ whole genome shotgun (WGS) entry which is preliminary data.</text>
</comment>
<sequence length="76" mass="9067">MSIKNEKITMRIIVLLERHIRKDISIRDFKKLTTVLDLSTMNKKLIEGIVEEHREKQAEYESNTEFDLLEEFDSDV</sequence>
<evidence type="ECO:0000313" key="1">
    <source>
        <dbReference type="EMBL" id="KKN56959.1"/>
    </source>
</evidence>
<dbReference type="AlphaFoldDB" id="A0A0F9RQJ1"/>
<name>A0A0F9RQJ1_9ZZZZ</name>
<gene>
    <name evidence="1" type="ORF">LCGC14_0566810</name>
</gene>
<protein>
    <submittedName>
        <fullName evidence="1">Uncharacterized protein</fullName>
    </submittedName>
</protein>